<keyword evidence="1" id="KW-0472">Membrane</keyword>
<comment type="caution">
    <text evidence="3">The sequence shown here is derived from an EMBL/GenBank/DDBJ whole genome shotgun (WGS) entry which is preliminary data.</text>
</comment>
<evidence type="ECO:0000256" key="1">
    <source>
        <dbReference type="SAM" id="Phobius"/>
    </source>
</evidence>
<keyword evidence="2" id="KW-0732">Signal</keyword>
<keyword evidence="4" id="KW-1185">Reference proteome</keyword>
<evidence type="ECO:0000313" key="3">
    <source>
        <dbReference type="EMBL" id="KAF0324915.1"/>
    </source>
</evidence>
<feature type="signal peptide" evidence="2">
    <location>
        <begin position="1"/>
        <end position="21"/>
    </location>
</feature>
<evidence type="ECO:0000256" key="2">
    <source>
        <dbReference type="SAM" id="SignalP"/>
    </source>
</evidence>
<name>A0A8H3WEL0_9PEZI</name>
<accession>A0A8H3WEL0</accession>
<sequence length="119" mass="13449">MADLFWLFISSLWGTIRLLNARIPSEFDEDDWSFGQIMPVFLLLGPIMTVSVSIVGTFRRQQRLQTAGIDSIPSTQVATMLGAHQDGSIKSYVSWNHTLTVEKLCQRADKQLPTTRVLH</sequence>
<proteinExistence type="predicted"/>
<dbReference type="EMBL" id="WOWK01000040">
    <property type="protein sequence ID" value="KAF0324915.1"/>
    <property type="molecule type" value="Genomic_DNA"/>
</dbReference>
<dbReference type="AlphaFoldDB" id="A0A8H3WEL0"/>
<organism evidence="3 4">
    <name type="scientific">Colletotrichum asianum</name>
    <dbReference type="NCBI Taxonomy" id="702518"/>
    <lineage>
        <taxon>Eukaryota</taxon>
        <taxon>Fungi</taxon>
        <taxon>Dikarya</taxon>
        <taxon>Ascomycota</taxon>
        <taxon>Pezizomycotina</taxon>
        <taxon>Sordariomycetes</taxon>
        <taxon>Hypocreomycetidae</taxon>
        <taxon>Glomerellales</taxon>
        <taxon>Glomerellaceae</taxon>
        <taxon>Colletotrichum</taxon>
        <taxon>Colletotrichum gloeosporioides species complex</taxon>
    </lineage>
</organism>
<reference evidence="3 4" key="1">
    <citation type="submission" date="2019-12" db="EMBL/GenBank/DDBJ databases">
        <title>A genome sequence resource for the geographically widespread anthracnose pathogen Colletotrichum asianum.</title>
        <authorList>
            <person name="Meng Y."/>
        </authorList>
    </citation>
    <scope>NUCLEOTIDE SEQUENCE [LARGE SCALE GENOMIC DNA]</scope>
    <source>
        <strain evidence="3 4">ICMP 18580</strain>
    </source>
</reference>
<evidence type="ECO:0000313" key="4">
    <source>
        <dbReference type="Proteomes" id="UP000434172"/>
    </source>
</evidence>
<keyword evidence="1" id="KW-0812">Transmembrane</keyword>
<keyword evidence="1" id="KW-1133">Transmembrane helix</keyword>
<feature type="transmembrane region" description="Helical" evidence="1">
    <location>
        <begin position="37"/>
        <end position="58"/>
    </location>
</feature>
<gene>
    <name evidence="3" type="ORF">GQ607_007808</name>
</gene>
<dbReference type="Proteomes" id="UP000434172">
    <property type="component" value="Unassembled WGS sequence"/>
</dbReference>
<protein>
    <submittedName>
        <fullName evidence="3">Uncharacterized protein</fullName>
    </submittedName>
</protein>
<dbReference type="OrthoDB" id="4845216at2759"/>
<feature type="chain" id="PRO_5034946741" evidence="2">
    <location>
        <begin position="22"/>
        <end position="119"/>
    </location>
</feature>